<feature type="domain" description="Penicillin-binding protein transpeptidase" evidence="27">
    <location>
        <begin position="455"/>
        <end position="695"/>
    </location>
</feature>
<evidence type="ECO:0000256" key="12">
    <source>
        <dbReference type="ARBA" id="ARBA00022801"/>
    </source>
</evidence>
<feature type="active site" description="Acyl-ester intermediate; for transpeptidase activity" evidence="24">
    <location>
        <position position="493"/>
    </location>
</feature>
<dbReference type="EMBL" id="CP007142">
    <property type="protein sequence ID" value="AJQ93887.1"/>
    <property type="molecule type" value="Genomic_DNA"/>
</dbReference>
<proteinExistence type="inferred from homology"/>
<evidence type="ECO:0000256" key="6">
    <source>
        <dbReference type="ARBA" id="ARBA00018637"/>
    </source>
</evidence>
<evidence type="ECO:0000256" key="4">
    <source>
        <dbReference type="ARBA" id="ARBA00007090"/>
    </source>
</evidence>
<dbReference type="GO" id="GO:0046677">
    <property type="term" value="P:response to antibiotic"/>
    <property type="evidence" value="ECO:0007669"/>
    <property type="project" value="UniProtKB-UniRule"/>
</dbReference>
<dbReference type="Proteomes" id="UP000032266">
    <property type="component" value="Chromosome"/>
</dbReference>
<evidence type="ECO:0000256" key="26">
    <source>
        <dbReference type="SAM" id="Phobius"/>
    </source>
</evidence>
<dbReference type="SUPFAM" id="SSF53955">
    <property type="entry name" value="Lysozyme-like"/>
    <property type="match status" value="1"/>
</dbReference>
<evidence type="ECO:0000256" key="18">
    <source>
        <dbReference type="ARBA" id="ARBA00023316"/>
    </source>
</evidence>
<feature type="region of interest" description="Disordered" evidence="25">
    <location>
        <begin position="1"/>
        <end position="41"/>
    </location>
</feature>
<keyword evidence="12 30" id="KW-0378">Hydrolase</keyword>
<reference evidence="30 31" key="1">
    <citation type="submission" date="2014-01" db="EMBL/GenBank/DDBJ databases">
        <title>Full genme sequencing of cellulolytic bacterium Gynuella sunshinyii YC6258T gen. nov., sp. nov.</title>
        <authorList>
            <person name="Khan H."/>
            <person name="Chung E.J."/>
            <person name="Chung Y.R."/>
        </authorList>
    </citation>
    <scope>NUCLEOTIDE SEQUENCE [LARGE SCALE GENOMIC DNA]</scope>
    <source>
        <strain evidence="30 31">YC6258</strain>
    </source>
</reference>
<evidence type="ECO:0000256" key="19">
    <source>
        <dbReference type="ARBA" id="ARBA00032454"/>
    </source>
</evidence>
<evidence type="ECO:0000256" key="17">
    <source>
        <dbReference type="ARBA" id="ARBA00023268"/>
    </source>
</evidence>
<dbReference type="Pfam" id="PF00905">
    <property type="entry name" value="Transpeptidase"/>
    <property type="match status" value="1"/>
</dbReference>
<dbReference type="InterPro" id="IPR001264">
    <property type="entry name" value="Glyco_trans_51"/>
</dbReference>
<evidence type="ECO:0000256" key="20">
    <source>
        <dbReference type="ARBA" id="ARBA00034000"/>
    </source>
</evidence>
<dbReference type="Gene3D" id="3.40.710.10">
    <property type="entry name" value="DD-peptidase/beta-lactamase superfamily"/>
    <property type="match status" value="1"/>
</dbReference>
<feature type="domain" description="Glycosyl transferase family 51" evidence="28">
    <location>
        <begin position="190"/>
        <end position="362"/>
    </location>
</feature>
<dbReference type="GO" id="GO:0009002">
    <property type="term" value="F:serine-type D-Ala-D-Ala carboxypeptidase activity"/>
    <property type="evidence" value="ECO:0007669"/>
    <property type="project" value="UniProtKB-EC"/>
</dbReference>
<keyword evidence="9" id="KW-0645">Protease</keyword>
<evidence type="ECO:0000259" key="28">
    <source>
        <dbReference type="Pfam" id="PF00912"/>
    </source>
</evidence>
<evidence type="ECO:0000313" key="31">
    <source>
        <dbReference type="Proteomes" id="UP000032266"/>
    </source>
</evidence>
<evidence type="ECO:0000256" key="11">
    <source>
        <dbReference type="ARBA" id="ARBA00022679"/>
    </source>
</evidence>
<keyword evidence="7" id="KW-1003">Cell membrane</keyword>
<dbReference type="RefSeq" id="WP_082070607.1">
    <property type="nucleotide sequence ID" value="NZ_CP007142.1"/>
</dbReference>
<comment type="subcellular location">
    <subcellularLocation>
        <location evidence="2">Cell membrane</location>
    </subcellularLocation>
</comment>
<keyword evidence="10 23" id="KW-0328">Glycosyltransferase</keyword>
<evidence type="ECO:0000256" key="13">
    <source>
        <dbReference type="ARBA" id="ARBA00022960"/>
    </source>
</evidence>
<dbReference type="HOGENOM" id="CLU_006354_2_7_6"/>
<dbReference type="GO" id="GO:0071555">
    <property type="term" value="P:cell wall organization"/>
    <property type="evidence" value="ECO:0007669"/>
    <property type="project" value="UniProtKB-UniRule"/>
</dbReference>
<dbReference type="InterPro" id="IPR028166">
    <property type="entry name" value="UB2H"/>
</dbReference>
<dbReference type="GO" id="GO:0008955">
    <property type="term" value="F:peptidoglycan glycosyltransferase activity"/>
    <property type="evidence" value="ECO:0007669"/>
    <property type="project" value="UniProtKB-UniRule"/>
</dbReference>
<evidence type="ECO:0000259" key="27">
    <source>
        <dbReference type="Pfam" id="PF00905"/>
    </source>
</evidence>
<dbReference type="GO" id="GO:0008360">
    <property type="term" value="P:regulation of cell shape"/>
    <property type="evidence" value="ECO:0007669"/>
    <property type="project" value="UniProtKB-UniRule"/>
</dbReference>
<keyword evidence="15 26" id="KW-0472">Membrane</keyword>
<dbReference type="Gene3D" id="1.10.3810.10">
    <property type="entry name" value="Biosynthetic peptidoglycan transglycosylase-like"/>
    <property type="match status" value="1"/>
</dbReference>
<dbReference type="InterPro" id="IPR011813">
    <property type="entry name" value="PBP_1b"/>
</dbReference>
<keyword evidence="14 23" id="KW-0573">Peptidoglycan synthesis</keyword>
<dbReference type="InterPro" id="IPR023346">
    <property type="entry name" value="Lysozyme-like_dom_sf"/>
</dbReference>
<evidence type="ECO:0000256" key="7">
    <source>
        <dbReference type="ARBA" id="ARBA00022475"/>
    </source>
</evidence>
<evidence type="ECO:0000313" key="30">
    <source>
        <dbReference type="EMBL" id="AJQ93887.1"/>
    </source>
</evidence>
<evidence type="ECO:0000259" key="29">
    <source>
        <dbReference type="Pfam" id="PF14814"/>
    </source>
</evidence>
<feature type="transmembrane region" description="Helical" evidence="26">
    <location>
        <begin position="46"/>
        <end position="69"/>
    </location>
</feature>
<evidence type="ECO:0000256" key="5">
    <source>
        <dbReference type="ARBA" id="ARBA00007739"/>
    </source>
</evidence>
<dbReference type="GO" id="GO:0006508">
    <property type="term" value="P:proteolysis"/>
    <property type="evidence" value="ECO:0007669"/>
    <property type="project" value="UniProtKB-KW"/>
</dbReference>
<dbReference type="GO" id="GO:0005886">
    <property type="term" value="C:plasma membrane"/>
    <property type="evidence" value="ECO:0007669"/>
    <property type="project" value="UniProtKB-SubCell"/>
</dbReference>
<comment type="function">
    <text evidence="1 23">Cell wall formation. Synthesis of cross-linked peptidoglycan from the lipid intermediates. The enzyme has a penicillin-insensitive transglycosylase N-terminal domain (formation of linear glycan strands) and a penicillin-sensitive transpeptidase C-terminal domain (cross-linking of the peptide subunits).</text>
</comment>
<dbReference type="InterPro" id="IPR001460">
    <property type="entry name" value="PCN-bd_Tpept"/>
</dbReference>
<dbReference type="PANTHER" id="PTHR32282">
    <property type="entry name" value="BINDING PROTEIN TRANSPEPTIDASE, PUTATIVE-RELATED"/>
    <property type="match status" value="1"/>
</dbReference>
<dbReference type="AlphaFoldDB" id="A0A0C5VGZ6"/>
<dbReference type="InterPro" id="IPR012338">
    <property type="entry name" value="Beta-lactam/transpept-like"/>
</dbReference>
<evidence type="ECO:0000256" key="1">
    <source>
        <dbReference type="ARBA" id="ARBA00002624"/>
    </source>
</evidence>
<gene>
    <name evidence="30" type="ORF">YC6258_01843</name>
</gene>
<dbReference type="GO" id="GO:0008658">
    <property type="term" value="F:penicillin binding"/>
    <property type="evidence" value="ECO:0007669"/>
    <property type="project" value="UniProtKB-UniRule"/>
</dbReference>
<keyword evidence="16" id="KW-0046">Antibiotic resistance</keyword>
<sequence>MASNPRFNKTRNSTTRKPAKKASSRSSKPGRRSTPKTRKGKTGRRFSIFGLLLKVVIVLLALLICWTIYLNARVTTGFKGKLFAEPARVFARPLELYQGLTMAMGDLEQELRRLGYRKVINPVRSGEYSITGQTMEMVTRQFTHWDGVNPSQHLMLDFNHDGIERVVNNHGDPAVLARLQPLQIGSIYPGQKEDRILIQISDVPDVFVKGLISVEDRNYYHHFGISPTGILRALWANVSSGHLAQGGSTLTQQLVKNYFLSSERSLWRKGNEALMAMLLEWHYSKDQILEAYMNEVYLAQDGARAIHGFGLGAQEFFGAPLRELRLHQMALLIGMIKGPAVYNPMTHPERALERRNLVLDIMADQGVVTADQAGWAKKQPLDIRSGRQRIRYPAFLDMVRRQLQSLYRPEDLTSEGLKIYTSLDPRIQSRAEEVFIDQLQQLEKNYKLDNDFLQGALVITQPESGEVLAMVGGRRVRFDGYNRALDSRRPVGSLLKPVVYLTALENGYTLATPIDDNTLVVSGKDGSEWQPTNFDRRSHGQPLLLQALSHSYNQATARLGMQVGLGKFMANLHDLGFEREVDAYPATLLGAQGMSPLEVANLYGTFAANGFRTPVKSIRAVTTSDDSVLETFDFSFKQVVDPVDMELLQFALQDVMRDGTGKYAYRRLDPELNLAGKTGTTNDQRDSWFAGYTSDYLAVVWIGNDDNKMTPLTGSTGALRIWTEVMNAIKPQAYLSREPAGIEWQWVNAKDGHRTSKNCPDAIQIPFREGTAPQAKDGCAGQVTKPVQNWFKRWFGGKKN</sequence>
<organism evidence="30 31">
    <name type="scientific">Gynuella sunshinyii YC6258</name>
    <dbReference type="NCBI Taxonomy" id="1445510"/>
    <lineage>
        <taxon>Bacteria</taxon>
        <taxon>Pseudomonadati</taxon>
        <taxon>Pseudomonadota</taxon>
        <taxon>Gammaproteobacteria</taxon>
        <taxon>Oceanospirillales</taxon>
        <taxon>Saccharospirillaceae</taxon>
        <taxon>Gynuella</taxon>
    </lineage>
</organism>
<dbReference type="GO" id="GO:0030288">
    <property type="term" value="C:outer membrane-bounded periplasmic space"/>
    <property type="evidence" value="ECO:0007669"/>
    <property type="project" value="TreeGrafter"/>
</dbReference>
<dbReference type="Pfam" id="PF00912">
    <property type="entry name" value="Transgly"/>
    <property type="match status" value="1"/>
</dbReference>
<keyword evidence="17" id="KW-0511">Multifunctional enzyme</keyword>
<dbReference type="InterPro" id="IPR050396">
    <property type="entry name" value="Glycosyltr_51/Transpeptidase"/>
</dbReference>
<evidence type="ECO:0000256" key="23">
    <source>
        <dbReference type="PIRNR" id="PIRNR002799"/>
    </source>
</evidence>
<comment type="pathway">
    <text evidence="3 23">Cell wall biogenesis; peptidoglycan biosynthesis.</text>
</comment>
<name>A0A0C5VGZ6_9GAMM</name>
<protein>
    <recommendedName>
        <fullName evidence="6 22">Penicillin-binding protein 1B</fullName>
        <shortName evidence="23">PBP-1b</shortName>
        <shortName evidence="23">PBP1b</shortName>
    </recommendedName>
    <alternativeName>
        <fullName evidence="19 23">Murein polymerase</fullName>
    </alternativeName>
</protein>
<dbReference type="Gene3D" id="3.30.2060.10">
    <property type="entry name" value="Penicillin-binding protein 1b domain"/>
    <property type="match status" value="1"/>
</dbReference>
<dbReference type="PATRIC" id="fig|1445510.3.peg.1806"/>
<dbReference type="NCBIfam" id="TIGR02071">
    <property type="entry name" value="PBP_1b"/>
    <property type="match status" value="1"/>
</dbReference>
<evidence type="ECO:0000256" key="10">
    <source>
        <dbReference type="ARBA" id="ARBA00022676"/>
    </source>
</evidence>
<accession>A0A0C5VGZ6</accession>
<evidence type="ECO:0000256" key="22">
    <source>
        <dbReference type="NCBIfam" id="TIGR02071"/>
    </source>
</evidence>
<evidence type="ECO:0000256" key="25">
    <source>
        <dbReference type="SAM" id="MobiDB-lite"/>
    </source>
</evidence>
<comment type="catalytic activity">
    <reaction evidence="20">
        <text>Preferential cleavage: (Ac)2-L-Lys-D-Ala-|-D-Ala. Also transpeptidation of peptidyl-alanyl moieties that are N-acyl substituents of D-alanine.</text>
        <dbReference type="EC" id="3.4.16.4"/>
    </reaction>
</comment>
<dbReference type="SUPFAM" id="SSF56601">
    <property type="entry name" value="beta-lactamase/transpeptidase-like"/>
    <property type="match status" value="1"/>
</dbReference>
<dbReference type="STRING" id="1445510.YC6258_01843"/>
<evidence type="ECO:0000256" key="15">
    <source>
        <dbReference type="ARBA" id="ARBA00023136"/>
    </source>
</evidence>
<evidence type="ECO:0000256" key="3">
    <source>
        <dbReference type="ARBA" id="ARBA00004752"/>
    </source>
</evidence>
<evidence type="ECO:0000256" key="8">
    <source>
        <dbReference type="ARBA" id="ARBA00022645"/>
    </source>
</evidence>
<feature type="active site" description="Proton donor; for transglycosylase activity" evidence="24">
    <location>
        <position position="215"/>
    </location>
</feature>
<evidence type="ECO:0000256" key="14">
    <source>
        <dbReference type="ARBA" id="ARBA00022984"/>
    </source>
</evidence>
<feature type="domain" description="Bifunctional transglycosylase second" evidence="29">
    <location>
        <begin position="96"/>
        <end position="179"/>
    </location>
</feature>
<evidence type="ECO:0000256" key="24">
    <source>
        <dbReference type="PIRSR" id="PIRSR002799-1"/>
    </source>
</evidence>
<comment type="similarity">
    <text evidence="5 23">In the N-terminal section; belongs to the glycosyltransferase 51 family.</text>
</comment>
<comment type="similarity">
    <text evidence="4 23">In the C-terminal section; belongs to the transpeptidase family.</text>
</comment>
<evidence type="ECO:0000256" key="9">
    <source>
        <dbReference type="ARBA" id="ARBA00022670"/>
    </source>
</evidence>
<dbReference type="UniPathway" id="UPA00219"/>
<feature type="compositionally biased region" description="Basic residues" evidence="25">
    <location>
        <begin position="17"/>
        <end position="41"/>
    </location>
</feature>
<evidence type="ECO:0000256" key="16">
    <source>
        <dbReference type="ARBA" id="ARBA00023251"/>
    </source>
</evidence>
<dbReference type="GO" id="GO:0009274">
    <property type="term" value="C:peptidoglycan-based cell wall"/>
    <property type="evidence" value="ECO:0007669"/>
    <property type="project" value="UniProtKB-UniRule"/>
</dbReference>
<dbReference type="InterPro" id="IPR036950">
    <property type="entry name" value="PBP_transglycosylase"/>
</dbReference>
<feature type="compositionally biased region" description="Polar residues" evidence="25">
    <location>
        <begin position="1"/>
        <end position="13"/>
    </location>
</feature>
<keyword evidence="18 23" id="KW-0961">Cell wall biogenesis/degradation</keyword>
<dbReference type="PIRSF" id="PIRSF002799">
    <property type="entry name" value="PBP_1b"/>
    <property type="match status" value="1"/>
</dbReference>
<keyword evidence="26" id="KW-1133">Transmembrane helix</keyword>
<keyword evidence="26" id="KW-0812">Transmembrane</keyword>
<dbReference type="PANTHER" id="PTHR32282:SF11">
    <property type="entry name" value="PENICILLIN-BINDING PROTEIN 1B"/>
    <property type="match status" value="1"/>
</dbReference>
<evidence type="ECO:0000256" key="2">
    <source>
        <dbReference type="ARBA" id="ARBA00004236"/>
    </source>
</evidence>
<dbReference type="KEGG" id="gsn:YC6258_01843"/>
<keyword evidence="8 30" id="KW-0121">Carboxypeptidase</keyword>
<dbReference type="GO" id="GO:0009252">
    <property type="term" value="P:peptidoglycan biosynthetic process"/>
    <property type="evidence" value="ECO:0007669"/>
    <property type="project" value="UniProtKB-UniRule"/>
</dbReference>
<keyword evidence="31" id="KW-1185">Reference proteome</keyword>
<dbReference type="Pfam" id="PF14814">
    <property type="entry name" value="UB2H"/>
    <property type="match status" value="1"/>
</dbReference>
<keyword evidence="11 23" id="KW-0808">Transferase</keyword>
<evidence type="ECO:0000256" key="21">
    <source>
        <dbReference type="ARBA" id="ARBA00049902"/>
    </source>
</evidence>
<keyword evidence="13 23" id="KW-0133">Cell shape</keyword>
<comment type="catalytic activity">
    <reaction evidence="21">
        <text>[GlcNAc-(1-&gt;4)-Mur2Ac(oyl-L-Ala-gamma-D-Glu-L-Lys-D-Ala-D-Ala)](n)-di-trans,octa-cis-undecaprenyl diphosphate + beta-D-GlcNAc-(1-&gt;4)-Mur2Ac(oyl-L-Ala-gamma-D-Glu-L-Lys-D-Ala-D-Ala)-di-trans,octa-cis-undecaprenyl diphosphate = [GlcNAc-(1-&gt;4)-Mur2Ac(oyl-L-Ala-gamma-D-Glu-L-Lys-D-Ala-D-Ala)](n+1)-di-trans,octa-cis-undecaprenyl diphosphate + di-trans,octa-cis-undecaprenyl diphosphate + H(+)</text>
        <dbReference type="Rhea" id="RHEA:23708"/>
        <dbReference type="Rhea" id="RHEA-COMP:9602"/>
        <dbReference type="Rhea" id="RHEA-COMP:9603"/>
        <dbReference type="ChEBI" id="CHEBI:15378"/>
        <dbReference type="ChEBI" id="CHEBI:58405"/>
        <dbReference type="ChEBI" id="CHEBI:60033"/>
        <dbReference type="ChEBI" id="CHEBI:78435"/>
        <dbReference type="EC" id="2.4.99.28"/>
    </reaction>
</comment>